<name>A0A4C1YZZ4_EUMVA</name>
<evidence type="ECO:0000313" key="2">
    <source>
        <dbReference type="Proteomes" id="UP000299102"/>
    </source>
</evidence>
<sequence>MIHDDDDGPLRFNWSARLVGRSLKDNSRIEENSIRMQLYAAFSLHLPTQPVLQYPASSIQYITVRSTCVGVTEKVPDLILTTGELIDMFLSQCKPQAPCIGKQLKPPDPDVV</sequence>
<evidence type="ECO:0000313" key="1">
    <source>
        <dbReference type="EMBL" id="GBP81648.1"/>
    </source>
</evidence>
<dbReference type="AlphaFoldDB" id="A0A4C1YZZ4"/>
<dbReference type="Proteomes" id="UP000299102">
    <property type="component" value="Unassembled WGS sequence"/>
</dbReference>
<dbReference type="EMBL" id="BGZK01001522">
    <property type="protein sequence ID" value="GBP81648.1"/>
    <property type="molecule type" value="Genomic_DNA"/>
</dbReference>
<reference evidence="1 2" key="1">
    <citation type="journal article" date="2019" name="Commun. Biol.">
        <title>The bagworm genome reveals a unique fibroin gene that provides high tensile strength.</title>
        <authorList>
            <person name="Kono N."/>
            <person name="Nakamura H."/>
            <person name="Ohtoshi R."/>
            <person name="Tomita M."/>
            <person name="Numata K."/>
            <person name="Arakawa K."/>
        </authorList>
    </citation>
    <scope>NUCLEOTIDE SEQUENCE [LARGE SCALE GENOMIC DNA]</scope>
</reference>
<organism evidence="1 2">
    <name type="scientific">Eumeta variegata</name>
    <name type="common">Bagworm moth</name>
    <name type="synonym">Eumeta japonica</name>
    <dbReference type="NCBI Taxonomy" id="151549"/>
    <lineage>
        <taxon>Eukaryota</taxon>
        <taxon>Metazoa</taxon>
        <taxon>Ecdysozoa</taxon>
        <taxon>Arthropoda</taxon>
        <taxon>Hexapoda</taxon>
        <taxon>Insecta</taxon>
        <taxon>Pterygota</taxon>
        <taxon>Neoptera</taxon>
        <taxon>Endopterygota</taxon>
        <taxon>Lepidoptera</taxon>
        <taxon>Glossata</taxon>
        <taxon>Ditrysia</taxon>
        <taxon>Tineoidea</taxon>
        <taxon>Psychidae</taxon>
        <taxon>Oiketicinae</taxon>
        <taxon>Eumeta</taxon>
    </lineage>
</organism>
<gene>
    <name evidence="1" type="ORF">EVAR_63853_1</name>
</gene>
<proteinExistence type="predicted"/>
<keyword evidence="2" id="KW-1185">Reference proteome</keyword>
<accession>A0A4C1YZZ4</accession>
<protein>
    <submittedName>
        <fullName evidence="1">Uncharacterized protein</fullName>
    </submittedName>
</protein>
<comment type="caution">
    <text evidence="1">The sequence shown here is derived from an EMBL/GenBank/DDBJ whole genome shotgun (WGS) entry which is preliminary data.</text>
</comment>